<dbReference type="SUPFAM" id="SSF52980">
    <property type="entry name" value="Restriction endonuclease-like"/>
    <property type="match status" value="1"/>
</dbReference>
<dbReference type="EMBL" id="CP005720">
    <property type="protein sequence ID" value="AHH13274.1"/>
    <property type="molecule type" value="Genomic_DNA"/>
</dbReference>
<dbReference type="HOGENOM" id="CLU_2731994_0_0_12"/>
<proteinExistence type="predicted"/>
<geneLocation type="plasmid" evidence="1">
    <name>unnamed</name>
</geneLocation>
<reference evidence="1" key="1">
    <citation type="submission" date="2013-04" db="EMBL/GenBank/DDBJ databases">
        <title>Comparative Genomics of Relapsing Fever Spirochetes.</title>
        <authorList>
            <person name="Schwan T.G."/>
            <person name="Raffel S.J."/>
            <person name="Porcella S.F."/>
            <person name="Martens C.A."/>
            <person name="Bruno D.P."/>
            <person name="Ricklefs S.M."/>
            <person name="Barbian K.B."/>
        </authorList>
    </citation>
    <scope>NUCLEOTIDE SEQUENCE</scope>
    <source>
        <strain evidence="1">YBT</strain>
        <plasmid evidence="1">unnamed</plasmid>
    </source>
</reference>
<dbReference type="Gene3D" id="3.90.320.10">
    <property type="match status" value="1"/>
</dbReference>
<dbReference type="AlphaFoldDB" id="W5T154"/>
<organism evidence="1">
    <name type="scientific">Borrelia hermsii YBT</name>
    <dbReference type="NCBI Taxonomy" id="1313295"/>
    <lineage>
        <taxon>Bacteria</taxon>
        <taxon>Pseudomonadati</taxon>
        <taxon>Spirochaetota</taxon>
        <taxon>Spirochaetia</taxon>
        <taxon>Spirochaetales</taxon>
        <taxon>Borreliaceae</taxon>
        <taxon>Borrelia</taxon>
    </lineage>
</organism>
<keyword evidence="1" id="KW-0614">Plasmid</keyword>
<gene>
    <name evidence="1" type="ORF">BHO_0011303</name>
</gene>
<sequence>MDSAGEVQLLEIKFSYNFYLKSAAFEYNKIDSFLENKYFCKYYVQVQMQLLCTGLNKGNLFFIIGDDLVNL</sequence>
<accession>W5T154</accession>
<name>W5T154_BORHE</name>
<protein>
    <submittedName>
        <fullName evidence="1">Putative cytosolic protein</fullName>
    </submittedName>
</protein>
<dbReference type="InterPro" id="IPR011604">
    <property type="entry name" value="PDDEXK-like_dom_sf"/>
</dbReference>
<dbReference type="InterPro" id="IPR011335">
    <property type="entry name" value="Restrct_endonuc-II-like"/>
</dbReference>
<evidence type="ECO:0000313" key="1">
    <source>
        <dbReference type="EMBL" id="AHH13274.1"/>
    </source>
</evidence>